<name>A0A0F2LWS0_SPOSC</name>
<protein>
    <submittedName>
        <fullName evidence="3">Uncharacterized protein</fullName>
    </submittedName>
</protein>
<evidence type="ECO:0000256" key="2">
    <source>
        <dbReference type="SAM" id="Phobius"/>
    </source>
</evidence>
<evidence type="ECO:0000256" key="1">
    <source>
        <dbReference type="SAM" id="MobiDB-lite"/>
    </source>
</evidence>
<feature type="compositionally biased region" description="Polar residues" evidence="1">
    <location>
        <begin position="72"/>
        <end position="85"/>
    </location>
</feature>
<dbReference type="OrthoDB" id="526941at2759"/>
<feature type="transmembrane region" description="Helical" evidence="2">
    <location>
        <begin position="27"/>
        <end position="45"/>
    </location>
</feature>
<keyword evidence="2" id="KW-1133">Transmembrane helix</keyword>
<dbReference type="RefSeq" id="XP_016583960.1">
    <property type="nucleotide sequence ID" value="XM_016728130.1"/>
</dbReference>
<sequence>MISKFAALRASMTTATENTGRLVSSRVLKAVLVIMVVWVVSFSALNNIDTLTGRRVEKNRGAFDRLAHGGPQTKNHPQTSTQGHVSDTDVPALQTPSRPHDTLITYVYAESKFGRENLAYFVQIGLHRAADFVFIFNGESDAPNLLPDWDNIRVVRRNNTCYDMGAVGEVLRTNNLWKSYTKFMSINSSLRGPFIPYWSGGCWTDLYLNKITDTVKFVGLTVNCHPRPHVQSMIFATDETGMSILLDPDHATSGVADKFGGADDPVGLTGCYNNHRAAVHSEVGLTTLIQNAGYAVDVMMAAMHQETSLEAYCNATHSDDVLFNDAYFGFNVHPYETIFMKTNRDIDPVAIKKLSEWHLKRNLTSQTLCPAR</sequence>
<keyword evidence="2" id="KW-0472">Membrane</keyword>
<dbReference type="VEuPathDB" id="FungiDB:SPSK_01199"/>
<dbReference type="Proteomes" id="UP000033710">
    <property type="component" value="Unassembled WGS sequence"/>
</dbReference>
<proteinExistence type="predicted"/>
<reference evidence="3 4" key="2">
    <citation type="journal article" date="2015" name="Eukaryot. Cell">
        <title>Asexual propagation of a virulent clone complex in a human and feline outbreak of sporotrichosis.</title>
        <authorList>
            <person name="Teixeira Mde M."/>
            <person name="Rodrigues A.M."/>
            <person name="Tsui C.K."/>
            <person name="de Almeida L.G."/>
            <person name="Van Diepeningen A.D."/>
            <person name="van den Ende B.G."/>
            <person name="Fernandes G.F."/>
            <person name="Kano R."/>
            <person name="Hamelin R.C."/>
            <person name="Lopes-Bezerra L.M."/>
            <person name="Vasconcelos A.T."/>
            <person name="de Hoog S."/>
            <person name="de Camargo Z.P."/>
            <person name="Felipe M.S."/>
        </authorList>
    </citation>
    <scope>NUCLEOTIDE SEQUENCE [LARGE SCALE GENOMIC DNA]</scope>
    <source>
        <strain evidence="3 4">1099-18</strain>
    </source>
</reference>
<dbReference type="AlphaFoldDB" id="A0A0F2LWS0"/>
<comment type="caution">
    <text evidence="3">The sequence shown here is derived from an EMBL/GenBank/DDBJ whole genome shotgun (WGS) entry which is preliminary data.</text>
</comment>
<gene>
    <name evidence="3" type="ORF">SPSK_01199</name>
</gene>
<evidence type="ECO:0000313" key="3">
    <source>
        <dbReference type="EMBL" id="KJR81284.1"/>
    </source>
</evidence>
<dbReference type="KEGG" id="ssck:SPSK_01199"/>
<evidence type="ECO:0000313" key="4">
    <source>
        <dbReference type="Proteomes" id="UP000033710"/>
    </source>
</evidence>
<feature type="region of interest" description="Disordered" evidence="1">
    <location>
        <begin position="65"/>
        <end position="94"/>
    </location>
</feature>
<accession>A0A0F2LWS0</accession>
<dbReference type="GeneID" id="27663407"/>
<dbReference type="EMBL" id="AXCR01000011">
    <property type="protein sequence ID" value="KJR81284.1"/>
    <property type="molecule type" value="Genomic_DNA"/>
</dbReference>
<keyword evidence="2" id="KW-0812">Transmembrane</keyword>
<reference evidence="3 4" key="1">
    <citation type="journal article" date="2014" name="BMC Genomics">
        <title>Comparative genomics of the major fungal agents of human and animal Sporotrichosis: Sporothrix schenckii and Sporothrix brasiliensis.</title>
        <authorList>
            <person name="Teixeira M.M."/>
            <person name="de Almeida L.G."/>
            <person name="Kubitschek-Barreira P."/>
            <person name="Alves F.L."/>
            <person name="Kioshima E.S."/>
            <person name="Abadio A.K."/>
            <person name="Fernandes L."/>
            <person name="Derengowski L.S."/>
            <person name="Ferreira K.S."/>
            <person name="Souza R.C."/>
            <person name="Ruiz J.C."/>
            <person name="de Andrade N.C."/>
            <person name="Paes H.C."/>
            <person name="Nicola A.M."/>
            <person name="Albuquerque P."/>
            <person name="Gerber A.L."/>
            <person name="Martins V.P."/>
            <person name="Peconick L.D."/>
            <person name="Neto A.V."/>
            <person name="Chaucanez C.B."/>
            <person name="Silva P.A."/>
            <person name="Cunha O.L."/>
            <person name="de Oliveira F.F."/>
            <person name="dos Santos T.C."/>
            <person name="Barros A.L."/>
            <person name="Soares M.A."/>
            <person name="de Oliveira L.M."/>
            <person name="Marini M.M."/>
            <person name="Villalobos-Duno H."/>
            <person name="Cunha M.M."/>
            <person name="de Hoog S."/>
            <person name="da Silveira J.F."/>
            <person name="Henrissat B."/>
            <person name="Nino-Vega G.A."/>
            <person name="Cisalpino P.S."/>
            <person name="Mora-Montes H.M."/>
            <person name="Almeida S.R."/>
            <person name="Stajich J.E."/>
            <person name="Lopes-Bezerra L.M."/>
            <person name="Vasconcelos A.T."/>
            <person name="Felipe M.S."/>
        </authorList>
    </citation>
    <scope>NUCLEOTIDE SEQUENCE [LARGE SCALE GENOMIC DNA]</scope>
    <source>
        <strain evidence="3 4">1099-18</strain>
    </source>
</reference>
<organism evidence="3 4">
    <name type="scientific">Sporothrix schenckii 1099-18</name>
    <dbReference type="NCBI Taxonomy" id="1397361"/>
    <lineage>
        <taxon>Eukaryota</taxon>
        <taxon>Fungi</taxon>
        <taxon>Dikarya</taxon>
        <taxon>Ascomycota</taxon>
        <taxon>Pezizomycotina</taxon>
        <taxon>Sordariomycetes</taxon>
        <taxon>Sordariomycetidae</taxon>
        <taxon>Ophiostomatales</taxon>
        <taxon>Ophiostomataceae</taxon>
        <taxon>Sporothrix</taxon>
    </lineage>
</organism>